<evidence type="ECO:0000313" key="2">
    <source>
        <dbReference type="Proteomes" id="UP000483035"/>
    </source>
</evidence>
<reference evidence="1 2" key="1">
    <citation type="submission" date="2019-12" db="EMBL/GenBank/DDBJ databases">
        <title>Rhizobium genotypes associated with high levels of biological nitrogen fixation by grain legumes in a temperate-maritime cropping system.</title>
        <authorList>
            <person name="Maluk M."/>
            <person name="Francesc Ferrando Molina F."/>
            <person name="Lopez Del Egido L."/>
            <person name="Lafos M."/>
            <person name="Langarica-Fuentes A."/>
            <person name="Gebre Yohannes G."/>
            <person name="Young M.W."/>
            <person name="Martin P."/>
            <person name="Gantlett R."/>
            <person name="Kenicer G."/>
            <person name="Hawes C."/>
            <person name="Begg G.S."/>
            <person name="Quilliam R.S."/>
            <person name="Squire G.R."/>
            <person name="Poole P.S."/>
            <person name="Young P.W."/>
            <person name="Iannetta P.M."/>
            <person name="James E.K."/>
        </authorList>
    </citation>
    <scope>NUCLEOTIDE SEQUENCE [LARGE SCALE GENOMIC DNA]</scope>
    <source>
        <strain evidence="1 2">JHI1118</strain>
    </source>
</reference>
<dbReference type="AlphaFoldDB" id="A0A6L9U6Y7"/>
<proteinExistence type="predicted"/>
<organism evidence="1 2">
    <name type="scientific">Rhizobium lusitanum</name>
    <dbReference type="NCBI Taxonomy" id="293958"/>
    <lineage>
        <taxon>Bacteria</taxon>
        <taxon>Pseudomonadati</taxon>
        <taxon>Pseudomonadota</taxon>
        <taxon>Alphaproteobacteria</taxon>
        <taxon>Hyphomicrobiales</taxon>
        <taxon>Rhizobiaceae</taxon>
        <taxon>Rhizobium/Agrobacterium group</taxon>
        <taxon>Rhizobium</taxon>
    </lineage>
</organism>
<protein>
    <submittedName>
        <fullName evidence="1">Uncharacterized protein</fullName>
    </submittedName>
</protein>
<accession>A0A6L9U6Y7</accession>
<comment type="caution">
    <text evidence="1">The sequence shown here is derived from an EMBL/GenBank/DDBJ whole genome shotgun (WGS) entry which is preliminary data.</text>
</comment>
<dbReference type="RefSeq" id="WP_163987543.1">
    <property type="nucleotide sequence ID" value="NZ_WUEY01000006.1"/>
</dbReference>
<sequence length="64" mass="7067">MITLEIECQCGNCEGDETFIVVEESLTEKQFVESGNSPDLVLCECDSEEKAIFIASSMNKLAMN</sequence>
<name>A0A6L9U6Y7_9HYPH</name>
<dbReference type="Proteomes" id="UP000483035">
    <property type="component" value="Unassembled WGS sequence"/>
</dbReference>
<gene>
    <name evidence="1" type="ORF">GR212_15905</name>
</gene>
<dbReference type="EMBL" id="WUEY01000006">
    <property type="protein sequence ID" value="NEI71064.1"/>
    <property type="molecule type" value="Genomic_DNA"/>
</dbReference>
<evidence type="ECO:0000313" key="1">
    <source>
        <dbReference type="EMBL" id="NEI71064.1"/>
    </source>
</evidence>